<sequence length="522" mass="55642">MLRQIFPFLAGSACCALALSVSAQDVALQSTIQNMLATPAVSRAHWGVHVTQLDGTPLVTINEGQFFQPASNNKLATTAAAMALLPIDQRLTTTVTGVNQNGTVHGDLTLHGAGDANLSGRAMPYVSPALRPPGPAEPVDELRYLNELADQLKATGITHVDGDIVGDDTLMPWDPYPQDWSIDDALWYYGAPINALMIGDNAFNLKIAPGAKEGAPAVITLDPALPFYSIENQIVTVAKGAETHTDIQRSVMVTGGSRVLRLYGTIALEAKPQSEDLAIEDPAEYAARALKAALEQRGITITGAARAKHRVEPVFGFHREATEPLNLDTATAKMPALPANVLAKHIGAPLYDDVVWTNKISQNQHAEMFLRLLGLTLAKDGSDAQGVRVVRSFLSTRAGVDPEDFVFLDGSGLSGHDLVTPRALTQLLRYATTQPWGARWKASLPVGGEDGGLRARFPNSPLKDHIFAKTGTLGEVHALSGYLECASGQTVVFSIISNSHTPRSSGDMQVMDKVIAAIAAAE</sequence>
<dbReference type="Pfam" id="PF02113">
    <property type="entry name" value="Peptidase_S13"/>
    <property type="match status" value="2"/>
</dbReference>
<dbReference type="Proteomes" id="UP000006844">
    <property type="component" value="Chromosome"/>
</dbReference>
<keyword evidence="4" id="KW-0121">Carboxypeptidase</keyword>
<organism evidence="4 5">
    <name type="scientific">Terriglobus saanensis (strain ATCC BAA-1853 / DSM 23119 / SP1PR4)</name>
    <dbReference type="NCBI Taxonomy" id="401053"/>
    <lineage>
        <taxon>Bacteria</taxon>
        <taxon>Pseudomonadati</taxon>
        <taxon>Acidobacteriota</taxon>
        <taxon>Terriglobia</taxon>
        <taxon>Terriglobales</taxon>
        <taxon>Acidobacteriaceae</taxon>
        <taxon>Terriglobus</taxon>
    </lineage>
</organism>
<dbReference type="GO" id="GO:0009002">
    <property type="term" value="F:serine-type D-Ala-D-Ala carboxypeptidase activity"/>
    <property type="evidence" value="ECO:0007669"/>
    <property type="project" value="UniProtKB-EC"/>
</dbReference>
<keyword evidence="3" id="KW-0732">Signal</keyword>
<evidence type="ECO:0000313" key="4">
    <source>
        <dbReference type="EMBL" id="ADV84723.1"/>
    </source>
</evidence>
<dbReference type="PANTHER" id="PTHR30023">
    <property type="entry name" value="D-ALANYL-D-ALANINE CARBOXYPEPTIDASE"/>
    <property type="match status" value="1"/>
</dbReference>
<dbReference type="OrthoDB" id="9802627at2"/>
<evidence type="ECO:0000256" key="2">
    <source>
        <dbReference type="ARBA" id="ARBA00022801"/>
    </source>
</evidence>
<dbReference type="STRING" id="401053.AciPR4_3974"/>
<comment type="similarity">
    <text evidence="1">Belongs to the peptidase S13 family.</text>
</comment>
<dbReference type="PANTHER" id="PTHR30023:SF0">
    <property type="entry name" value="PENICILLIN-SENSITIVE CARBOXYPEPTIDASE A"/>
    <property type="match status" value="1"/>
</dbReference>
<reference evidence="4 5" key="1">
    <citation type="journal article" date="2012" name="Stand. Genomic Sci.">
        <title>Complete genome sequence of Terriglobus saanensis type strain SP1PR4(T), an Acidobacteria from tundra soil.</title>
        <authorList>
            <person name="Rawat S.R."/>
            <person name="Mannisto M.K."/>
            <person name="Starovoytov V."/>
            <person name="Goodwin L."/>
            <person name="Nolan M."/>
            <person name="Hauser L."/>
            <person name="Land M."/>
            <person name="Davenport K.W."/>
            <person name="Woyke T."/>
            <person name="Haggblom M.M."/>
        </authorList>
    </citation>
    <scope>NUCLEOTIDE SEQUENCE</scope>
    <source>
        <strain evidence="5">ATCC BAA-1853 / DSM 23119 / SP1PR4</strain>
    </source>
</reference>
<dbReference type="SUPFAM" id="SSF56601">
    <property type="entry name" value="beta-lactamase/transpeptidase-like"/>
    <property type="match status" value="1"/>
</dbReference>
<keyword evidence="4" id="KW-0645">Protease</keyword>
<dbReference type="HOGENOM" id="CLU_017692_1_2_0"/>
<dbReference type="KEGG" id="tsa:AciPR4_3974"/>
<dbReference type="eggNOG" id="COG2027">
    <property type="taxonomic scope" value="Bacteria"/>
</dbReference>
<dbReference type="GO" id="GO:0000270">
    <property type="term" value="P:peptidoglycan metabolic process"/>
    <property type="evidence" value="ECO:0007669"/>
    <property type="project" value="TreeGrafter"/>
</dbReference>
<protein>
    <submittedName>
        <fullName evidence="4">D-alanyl-D-alanine carboxypeptidase/D-alanyl-D-alanine-endopeptidase</fullName>
        <ecNumber evidence="4">3.4.16.4</ecNumber>
    </submittedName>
</protein>
<dbReference type="InterPro" id="IPR000667">
    <property type="entry name" value="Peptidase_S13"/>
</dbReference>
<dbReference type="Gene3D" id="3.40.710.10">
    <property type="entry name" value="DD-peptidase/beta-lactamase superfamily"/>
    <property type="match status" value="1"/>
</dbReference>
<dbReference type="EMBL" id="CP002467">
    <property type="protein sequence ID" value="ADV84723.1"/>
    <property type="molecule type" value="Genomic_DNA"/>
</dbReference>
<gene>
    <name evidence="4" type="ordered locus">AciPR4_3974</name>
</gene>
<evidence type="ECO:0000313" key="5">
    <source>
        <dbReference type="Proteomes" id="UP000006844"/>
    </source>
</evidence>
<dbReference type="Gene3D" id="3.50.80.20">
    <property type="entry name" value="D-Ala-D-Ala carboxypeptidase C, peptidase S13"/>
    <property type="match status" value="1"/>
</dbReference>
<accession>E8V3N6</accession>
<dbReference type="InterPro" id="IPR012338">
    <property type="entry name" value="Beta-lactam/transpept-like"/>
</dbReference>
<dbReference type="EC" id="3.4.16.4" evidence="4"/>
<dbReference type="GO" id="GO:0006508">
    <property type="term" value="P:proteolysis"/>
    <property type="evidence" value="ECO:0007669"/>
    <property type="project" value="InterPro"/>
</dbReference>
<keyword evidence="2 4" id="KW-0378">Hydrolase</keyword>
<dbReference type="NCBIfam" id="TIGR00666">
    <property type="entry name" value="PBP4"/>
    <property type="match status" value="2"/>
</dbReference>
<dbReference type="AlphaFoldDB" id="E8V3N6"/>
<feature type="signal peptide" evidence="3">
    <location>
        <begin position="1"/>
        <end position="23"/>
    </location>
</feature>
<dbReference type="MEROPS" id="S13.002"/>
<name>E8V3N6_TERSS</name>
<evidence type="ECO:0000256" key="1">
    <source>
        <dbReference type="ARBA" id="ARBA00006096"/>
    </source>
</evidence>
<feature type="chain" id="PRO_5003229147" evidence="3">
    <location>
        <begin position="24"/>
        <end position="522"/>
    </location>
</feature>
<proteinExistence type="inferred from homology"/>
<keyword evidence="5" id="KW-1185">Reference proteome</keyword>
<dbReference type="RefSeq" id="WP_013570453.1">
    <property type="nucleotide sequence ID" value="NC_014963.1"/>
</dbReference>
<evidence type="ECO:0000256" key="3">
    <source>
        <dbReference type="SAM" id="SignalP"/>
    </source>
</evidence>